<dbReference type="RefSeq" id="XP_022656594.1">
    <property type="nucleotide sequence ID" value="XM_022800859.1"/>
</dbReference>
<evidence type="ECO:0000313" key="2">
    <source>
        <dbReference type="EnsemblMetazoa" id="XP_022656593"/>
    </source>
</evidence>
<dbReference type="EnsemblMetazoa" id="XM_022800857">
    <property type="protein sequence ID" value="XP_022656592"/>
    <property type="gene ID" value="LOC111248451"/>
</dbReference>
<dbReference type="RefSeq" id="XP_022656593.1">
    <property type="nucleotide sequence ID" value="XM_022800858.1"/>
</dbReference>
<dbReference type="InterPro" id="IPR050509">
    <property type="entry name" value="CoA-transferase_III"/>
</dbReference>
<dbReference type="FunCoup" id="A0A7M7JVE3">
    <property type="interactions" value="260"/>
</dbReference>
<sequence length="381" mass="41303">MALRGIRVLELAGLAPAPFCGMILADFGADVIRVDMPISRRAVVDRMARGKRSIGIDLKQQRGRELLKKLADRSDVLIDPYRPGVLEGMGLGPIELFKTNPGLVVARITGYGQDGPLSKVAGHDINYVATSGVLSMLGKSKAPPFPPVNLLADFAGGGLLTAMGVCAALFERSKSGKGQVVDTSMTEGTAYISAFLWRTRCSEGGVPIWFTERGSNLLDGGVHFYQTYETSDGKYMAVGALEPQFYAEFVKGLGKNPDEFPQMQNMDEAKEEVSKIFKAKTQAEWTAIFKDTDACVTPVIDFEEVAENELHKARGTFVKYGGALAPMPSPRLSRTPAQLSKLCDPKIGEHTLEILEELGISQAETDSLIKDNVVNLTKAKI</sequence>
<dbReference type="InterPro" id="IPR044855">
    <property type="entry name" value="CoA-Trfase_III_dom3_sf"/>
</dbReference>
<dbReference type="EnsemblMetazoa" id="XM_022800859">
    <property type="protein sequence ID" value="XP_022656594"/>
    <property type="gene ID" value="LOC111248451"/>
</dbReference>
<dbReference type="GeneID" id="111248451"/>
<dbReference type="SUPFAM" id="SSF89796">
    <property type="entry name" value="CoA-transferase family III (CaiB/BaiF)"/>
    <property type="match status" value="1"/>
</dbReference>
<dbReference type="AlphaFoldDB" id="A0A7M7JVE3"/>
<dbReference type="Gene3D" id="3.40.50.10540">
    <property type="entry name" value="Crotonobetainyl-coa:carnitine coa-transferase, domain 1"/>
    <property type="match status" value="1"/>
</dbReference>
<dbReference type="OrthoDB" id="16747at2759"/>
<keyword evidence="3" id="KW-1185">Reference proteome</keyword>
<reference evidence="2" key="1">
    <citation type="submission" date="2021-01" db="UniProtKB">
        <authorList>
            <consortium name="EnsemblMetazoa"/>
        </authorList>
    </citation>
    <scope>IDENTIFICATION</scope>
</reference>
<dbReference type="EnsemblMetazoa" id="XM_022800858">
    <property type="protein sequence ID" value="XP_022656593"/>
    <property type="gene ID" value="LOC111248451"/>
</dbReference>
<dbReference type="InParanoid" id="A0A7M7JVE3"/>
<dbReference type="InterPro" id="IPR003673">
    <property type="entry name" value="CoA-Trfase_fam_III"/>
</dbReference>
<evidence type="ECO:0000313" key="3">
    <source>
        <dbReference type="Proteomes" id="UP000594260"/>
    </source>
</evidence>
<dbReference type="RefSeq" id="XP_022656592.1">
    <property type="nucleotide sequence ID" value="XM_022800857.1"/>
</dbReference>
<dbReference type="CTD" id="23600"/>
<dbReference type="GO" id="GO:0008111">
    <property type="term" value="F:alpha-methylacyl-CoA racemase activity"/>
    <property type="evidence" value="ECO:0007669"/>
    <property type="project" value="TreeGrafter"/>
</dbReference>
<dbReference type="PANTHER" id="PTHR48228">
    <property type="entry name" value="SUCCINYL-COA--D-CITRAMALATE COA-TRANSFERASE"/>
    <property type="match status" value="1"/>
</dbReference>
<dbReference type="PANTHER" id="PTHR48228:SF5">
    <property type="entry name" value="ALPHA-METHYLACYL-COA RACEMASE"/>
    <property type="match status" value="1"/>
</dbReference>
<dbReference type="Proteomes" id="UP000594260">
    <property type="component" value="Unplaced"/>
</dbReference>
<name>A0A7M7JVE3_VARDE</name>
<accession>A0A7M7JVE3</accession>
<dbReference type="Pfam" id="PF02515">
    <property type="entry name" value="CoA_transf_3"/>
    <property type="match status" value="1"/>
</dbReference>
<dbReference type="OMA" id="VVIDPFR"/>
<dbReference type="InterPro" id="IPR023606">
    <property type="entry name" value="CoA-Trfase_III_dom_1_sf"/>
</dbReference>
<dbReference type="Gene3D" id="3.30.1540.10">
    <property type="entry name" value="formyl-coa transferase, domain 3"/>
    <property type="match status" value="1"/>
</dbReference>
<dbReference type="GO" id="GO:0005739">
    <property type="term" value="C:mitochondrion"/>
    <property type="evidence" value="ECO:0007669"/>
    <property type="project" value="TreeGrafter"/>
</dbReference>
<evidence type="ECO:0000256" key="1">
    <source>
        <dbReference type="ARBA" id="ARBA00008383"/>
    </source>
</evidence>
<evidence type="ECO:0008006" key="4">
    <source>
        <dbReference type="Google" id="ProtNLM"/>
    </source>
</evidence>
<proteinExistence type="inferred from homology"/>
<dbReference type="GO" id="GO:0008206">
    <property type="term" value="P:bile acid metabolic process"/>
    <property type="evidence" value="ECO:0007669"/>
    <property type="project" value="TreeGrafter"/>
</dbReference>
<dbReference type="KEGG" id="vde:111248451"/>
<comment type="similarity">
    <text evidence="1">Belongs to the CoA-transferase III family.</text>
</comment>
<organism evidence="2 3">
    <name type="scientific">Varroa destructor</name>
    <name type="common">Honeybee mite</name>
    <dbReference type="NCBI Taxonomy" id="109461"/>
    <lineage>
        <taxon>Eukaryota</taxon>
        <taxon>Metazoa</taxon>
        <taxon>Ecdysozoa</taxon>
        <taxon>Arthropoda</taxon>
        <taxon>Chelicerata</taxon>
        <taxon>Arachnida</taxon>
        <taxon>Acari</taxon>
        <taxon>Parasitiformes</taxon>
        <taxon>Mesostigmata</taxon>
        <taxon>Gamasina</taxon>
        <taxon>Dermanyssoidea</taxon>
        <taxon>Varroidae</taxon>
        <taxon>Varroa</taxon>
    </lineage>
</organism>
<protein>
    <recommendedName>
        <fullName evidence="4">Alpha-methylacyl-CoA racemase</fullName>
    </recommendedName>
</protein>